<sequence>MRKLTLVLLLILVSVSAFSQYRYRDSNRIGISFGGNQFSLNTNNFEAKPDLGWNAGLSMRGNFYNNLEMVYSMQFSENNFSVATINSSSGREDVAYKLASGQVALLVSYVIIQSHLSIEFGPVVQVNGKLNLDSSKENNVIAGTTLLAKDIKAISNFNFYPTIGITFGVRHFRANVSYQYGVNNMLENLNKKNLGVNFKGNLGILNGNLIIYL</sequence>
<proteinExistence type="predicted"/>
<reference evidence="3" key="1">
    <citation type="submission" date="2016-11" db="EMBL/GenBank/DDBJ databases">
        <authorList>
            <person name="Varghese N."/>
            <person name="Submissions S."/>
        </authorList>
    </citation>
    <scope>NUCLEOTIDE SEQUENCE [LARGE SCALE GENOMIC DNA]</scope>
    <source>
        <strain evidence="3">DSM 3661</strain>
    </source>
</reference>
<evidence type="ECO:0000256" key="1">
    <source>
        <dbReference type="SAM" id="SignalP"/>
    </source>
</evidence>
<evidence type="ECO:0008006" key="4">
    <source>
        <dbReference type="Google" id="ProtNLM"/>
    </source>
</evidence>
<accession>A0A1M7FNW7</accession>
<gene>
    <name evidence="2" type="ORF">SAMN05443669_10213</name>
</gene>
<name>A0A1M7FNW7_9FLAO</name>
<evidence type="ECO:0000313" key="2">
    <source>
        <dbReference type="EMBL" id="SHM05696.1"/>
    </source>
</evidence>
<dbReference type="RefSeq" id="WP_073353769.1">
    <property type="nucleotide sequence ID" value="NZ_FRBU01000021.1"/>
</dbReference>
<dbReference type="EMBL" id="FRBU01000021">
    <property type="protein sequence ID" value="SHM05696.1"/>
    <property type="molecule type" value="Genomic_DNA"/>
</dbReference>
<keyword evidence="3" id="KW-1185">Reference proteome</keyword>
<protein>
    <recommendedName>
        <fullName evidence="4">Outer membrane protein beta-barrel domain-containing protein</fullName>
    </recommendedName>
</protein>
<dbReference type="AlphaFoldDB" id="A0A1M7FNW7"/>
<feature type="chain" id="PRO_5012613141" description="Outer membrane protein beta-barrel domain-containing protein" evidence="1">
    <location>
        <begin position="20"/>
        <end position="213"/>
    </location>
</feature>
<feature type="signal peptide" evidence="1">
    <location>
        <begin position="1"/>
        <end position="19"/>
    </location>
</feature>
<organism evidence="2 3">
    <name type="scientific">Flavobacterium xanthum</name>
    <dbReference type="NCBI Taxonomy" id="69322"/>
    <lineage>
        <taxon>Bacteria</taxon>
        <taxon>Pseudomonadati</taxon>
        <taxon>Bacteroidota</taxon>
        <taxon>Flavobacteriia</taxon>
        <taxon>Flavobacteriales</taxon>
        <taxon>Flavobacteriaceae</taxon>
        <taxon>Flavobacterium</taxon>
    </lineage>
</organism>
<dbReference type="OrthoDB" id="1143271at2"/>
<keyword evidence="1" id="KW-0732">Signal</keyword>
<dbReference type="STRING" id="69322.SAMN05443669_10213"/>
<dbReference type="Proteomes" id="UP000184260">
    <property type="component" value="Unassembled WGS sequence"/>
</dbReference>
<evidence type="ECO:0000313" key="3">
    <source>
        <dbReference type="Proteomes" id="UP000184260"/>
    </source>
</evidence>